<feature type="compositionally biased region" description="Basic residues" evidence="1">
    <location>
        <begin position="1"/>
        <end position="15"/>
    </location>
</feature>
<proteinExistence type="predicted"/>
<dbReference type="EnsemblPlants" id="Pp3c26_1351V3.1">
    <property type="protein sequence ID" value="PAC:32918194.CDS.1"/>
    <property type="gene ID" value="Pp3c26_1351"/>
</dbReference>
<feature type="compositionally biased region" description="Polar residues" evidence="1">
    <location>
        <begin position="69"/>
        <end position="83"/>
    </location>
</feature>
<reference evidence="2 4" key="2">
    <citation type="journal article" date="2018" name="Plant J.">
        <title>The Physcomitrella patens chromosome-scale assembly reveals moss genome structure and evolution.</title>
        <authorList>
            <person name="Lang D."/>
            <person name="Ullrich K.K."/>
            <person name="Murat F."/>
            <person name="Fuchs J."/>
            <person name="Jenkins J."/>
            <person name="Haas F.B."/>
            <person name="Piednoel M."/>
            <person name="Gundlach H."/>
            <person name="Van Bel M."/>
            <person name="Meyberg R."/>
            <person name="Vives C."/>
            <person name="Morata J."/>
            <person name="Symeonidi A."/>
            <person name="Hiss M."/>
            <person name="Muchero W."/>
            <person name="Kamisugi Y."/>
            <person name="Saleh O."/>
            <person name="Blanc G."/>
            <person name="Decker E.L."/>
            <person name="van Gessel N."/>
            <person name="Grimwood J."/>
            <person name="Hayes R.D."/>
            <person name="Graham S.W."/>
            <person name="Gunter L.E."/>
            <person name="McDaniel S.F."/>
            <person name="Hoernstein S.N.W."/>
            <person name="Larsson A."/>
            <person name="Li F.W."/>
            <person name="Perroud P.F."/>
            <person name="Phillips J."/>
            <person name="Ranjan P."/>
            <person name="Rokshar D.S."/>
            <person name="Rothfels C.J."/>
            <person name="Schneider L."/>
            <person name="Shu S."/>
            <person name="Stevenson D.W."/>
            <person name="Thummler F."/>
            <person name="Tillich M."/>
            <person name="Villarreal Aguilar J.C."/>
            <person name="Widiez T."/>
            <person name="Wong G.K."/>
            <person name="Wymore A."/>
            <person name="Zhang Y."/>
            <person name="Zimmer A.D."/>
            <person name="Quatrano R.S."/>
            <person name="Mayer K.F.X."/>
            <person name="Goodstein D."/>
            <person name="Casacuberta J.M."/>
            <person name="Vandepoele K."/>
            <person name="Reski R."/>
            <person name="Cuming A.C."/>
            <person name="Tuskan G.A."/>
            <person name="Maumus F."/>
            <person name="Salse J."/>
            <person name="Schmutz J."/>
            <person name="Rensing S.A."/>
        </authorList>
    </citation>
    <scope>NUCLEOTIDE SEQUENCE [LARGE SCALE GENOMIC DNA]</scope>
    <source>
        <strain evidence="3 4">cv. Gransden 2004</strain>
    </source>
</reference>
<sequence>MLITRRRRRRRRTPSAHHSAIRGIRGLHRNLQQKETQGKNHFKWPTAFVVKLHQTGAYTYHQKTRMLHRNTSIESKTTHSYTRTSKKLKRKNSIPIGTKIHTQNTTKNKERETGI</sequence>
<evidence type="ECO:0000313" key="4">
    <source>
        <dbReference type="Proteomes" id="UP000006727"/>
    </source>
</evidence>
<protein>
    <submittedName>
        <fullName evidence="2 3">Uncharacterized protein</fullName>
    </submittedName>
</protein>
<feature type="region of interest" description="Disordered" evidence="1">
    <location>
        <begin position="1"/>
        <end position="20"/>
    </location>
</feature>
<accession>A0A2K1IBF9</accession>
<organism evidence="2">
    <name type="scientific">Physcomitrium patens</name>
    <name type="common">Spreading-leaved earth moss</name>
    <name type="synonym">Physcomitrella patens</name>
    <dbReference type="NCBI Taxonomy" id="3218"/>
    <lineage>
        <taxon>Eukaryota</taxon>
        <taxon>Viridiplantae</taxon>
        <taxon>Streptophyta</taxon>
        <taxon>Embryophyta</taxon>
        <taxon>Bryophyta</taxon>
        <taxon>Bryophytina</taxon>
        <taxon>Bryopsida</taxon>
        <taxon>Funariidae</taxon>
        <taxon>Funariales</taxon>
        <taxon>Funariaceae</taxon>
        <taxon>Physcomitrium</taxon>
    </lineage>
</organism>
<reference evidence="2 4" key="1">
    <citation type="journal article" date="2008" name="Science">
        <title>The Physcomitrella genome reveals evolutionary insights into the conquest of land by plants.</title>
        <authorList>
            <person name="Rensing S."/>
            <person name="Lang D."/>
            <person name="Zimmer A."/>
            <person name="Terry A."/>
            <person name="Salamov A."/>
            <person name="Shapiro H."/>
            <person name="Nishiyama T."/>
            <person name="Perroud P.-F."/>
            <person name="Lindquist E."/>
            <person name="Kamisugi Y."/>
            <person name="Tanahashi T."/>
            <person name="Sakakibara K."/>
            <person name="Fujita T."/>
            <person name="Oishi K."/>
            <person name="Shin-I T."/>
            <person name="Kuroki Y."/>
            <person name="Toyoda A."/>
            <person name="Suzuki Y."/>
            <person name="Hashimoto A."/>
            <person name="Yamaguchi K."/>
            <person name="Sugano A."/>
            <person name="Kohara Y."/>
            <person name="Fujiyama A."/>
            <person name="Anterola A."/>
            <person name="Aoki S."/>
            <person name="Ashton N."/>
            <person name="Barbazuk W.B."/>
            <person name="Barker E."/>
            <person name="Bennetzen J."/>
            <person name="Bezanilla M."/>
            <person name="Blankenship R."/>
            <person name="Cho S.H."/>
            <person name="Dutcher S."/>
            <person name="Estelle M."/>
            <person name="Fawcett J.A."/>
            <person name="Gundlach H."/>
            <person name="Hanada K."/>
            <person name="Heyl A."/>
            <person name="Hicks K.A."/>
            <person name="Hugh J."/>
            <person name="Lohr M."/>
            <person name="Mayer K."/>
            <person name="Melkozernov A."/>
            <person name="Murata T."/>
            <person name="Nelson D."/>
            <person name="Pils B."/>
            <person name="Prigge M."/>
            <person name="Reiss B."/>
            <person name="Renner T."/>
            <person name="Rombauts S."/>
            <person name="Rushton P."/>
            <person name="Sanderfoot A."/>
            <person name="Schween G."/>
            <person name="Shiu S.-H."/>
            <person name="Stueber K."/>
            <person name="Theodoulou F.L."/>
            <person name="Tu H."/>
            <person name="Van de Peer Y."/>
            <person name="Verrier P.J."/>
            <person name="Waters E."/>
            <person name="Wood A."/>
            <person name="Yang L."/>
            <person name="Cove D."/>
            <person name="Cuming A."/>
            <person name="Hasebe M."/>
            <person name="Lucas S."/>
            <person name="Mishler D.B."/>
            <person name="Reski R."/>
            <person name="Grigoriev I."/>
            <person name="Quatrano R.S."/>
            <person name="Boore J.L."/>
        </authorList>
    </citation>
    <scope>NUCLEOTIDE SEQUENCE [LARGE SCALE GENOMIC DNA]</scope>
    <source>
        <strain evidence="3 4">cv. Gransden 2004</strain>
    </source>
</reference>
<dbReference type="EMBL" id="ABEU02000026">
    <property type="protein sequence ID" value="PNR26605.1"/>
    <property type="molecule type" value="Genomic_DNA"/>
</dbReference>
<name>A0A2K1IBF9_PHYPA</name>
<gene>
    <name evidence="2" type="ORF">PHYPA_030086</name>
</gene>
<dbReference type="Gramene" id="Pp3c26_1351V3.1">
    <property type="protein sequence ID" value="PAC:32918194.CDS.1"/>
    <property type="gene ID" value="Pp3c26_1351"/>
</dbReference>
<dbReference type="Proteomes" id="UP000006727">
    <property type="component" value="Chromosome 26"/>
</dbReference>
<dbReference type="AlphaFoldDB" id="A0A2K1IBF9"/>
<keyword evidence="4" id="KW-1185">Reference proteome</keyword>
<dbReference type="InParanoid" id="A0A2K1IBF9"/>
<evidence type="ECO:0000313" key="2">
    <source>
        <dbReference type="EMBL" id="PNR26605.1"/>
    </source>
</evidence>
<evidence type="ECO:0000313" key="3">
    <source>
        <dbReference type="EnsemblPlants" id="PAC:32918194.CDS.1"/>
    </source>
</evidence>
<evidence type="ECO:0000256" key="1">
    <source>
        <dbReference type="SAM" id="MobiDB-lite"/>
    </source>
</evidence>
<feature type="region of interest" description="Disordered" evidence="1">
    <location>
        <begin position="69"/>
        <end position="115"/>
    </location>
</feature>
<reference evidence="3" key="3">
    <citation type="submission" date="2020-12" db="UniProtKB">
        <authorList>
            <consortium name="EnsemblPlants"/>
        </authorList>
    </citation>
    <scope>IDENTIFICATION</scope>
</reference>